<organism evidence="11 12">
    <name type="scientific">Bombella intestini</name>
    <dbReference type="NCBI Taxonomy" id="1539051"/>
    <lineage>
        <taxon>Bacteria</taxon>
        <taxon>Pseudomonadati</taxon>
        <taxon>Pseudomonadota</taxon>
        <taxon>Alphaproteobacteria</taxon>
        <taxon>Acetobacterales</taxon>
        <taxon>Acetobacteraceae</taxon>
        <taxon>Bombella</taxon>
    </lineage>
</organism>
<keyword evidence="6 8" id="KW-0067">ATP-binding</keyword>
<dbReference type="EMBL" id="JATM01000001">
    <property type="protein sequence ID" value="OOL19917.1"/>
    <property type="molecule type" value="Genomic_DNA"/>
</dbReference>
<dbReference type="PANTHER" id="PTHR21064">
    <property type="entry name" value="AMINOGLYCOSIDE PHOSPHOTRANSFERASE DOMAIN-CONTAINING PROTEIN-RELATED"/>
    <property type="match status" value="1"/>
</dbReference>
<dbReference type="PANTHER" id="PTHR21064:SF6">
    <property type="entry name" value="AMINOGLYCOSIDE PHOSPHOTRANSFERASE DOMAIN-CONTAINING PROTEIN"/>
    <property type="match status" value="1"/>
</dbReference>
<evidence type="ECO:0000256" key="5">
    <source>
        <dbReference type="ARBA" id="ARBA00022777"/>
    </source>
</evidence>
<keyword evidence="4 8" id="KW-0547">Nucleotide-binding</keyword>
<dbReference type="STRING" id="1539051.AL01_02970"/>
<evidence type="ECO:0000256" key="4">
    <source>
        <dbReference type="ARBA" id="ARBA00022741"/>
    </source>
</evidence>
<evidence type="ECO:0000256" key="1">
    <source>
        <dbReference type="ARBA" id="ARBA00022605"/>
    </source>
</evidence>
<feature type="domain" description="Aminoglycoside phosphotransferase" evidence="10">
    <location>
        <begin position="29"/>
        <end position="259"/>
    </location>
</feature>
<dbReference type="Gene3D" id="3.30.200.20">
    <property type="entry name" value="Phosphorylase Kinase, domain 1"/>
    <property type="match status" value="1"/>
</dbReference>
<keyword evidence="12" id="KW-1185">Reference proteome</keyword>
<dbReference type="NCBIfam" id="NF003558">
    <property type="entry name" value="PRK05231.1"/>
    <property type="match status" value="1"/>
</dbReference>
<dbReference type="UniPathway" id="UPA00050">
    <property type="reaction ID" value="UER00064"/>
</dbReference>
<dbReference type="InterPro" id="IPR005280">
    <property type="entry name" value="Homoserine_kinase_II"/>
</dbReference>
<dbReference type="InterPro" id="IPR002575">
    <property type="entry name" value="Aminoglycoside_PTrfase"/>
</dbReference>
<keyword evidence="5 8" id="KW-0418">Kinase</keyword>
<dbReference type="RefSeq" id="WP_077395726.1">
    <property type="nucleotide sequence ID" value="NZ_JATM01000001.1"/>
</dbReference>
<evidence type="ECO:0000259" key="10">
    <source>
        <dbReference type="Pfam" id="PF01636"/>
    </source>
</evidence>
<proteinExistence type="inferred from homology"/>
<dbReference type="GO" id="GO:0009088">
    <property type="term" value="P:threonine biosynthetic process"/>
    <property type="evidence" value="ECO:0007669"/>
    <property type="project" value="UniProtKB-UniRule"/>
</dbReference>
<evidence type="ECO:0000313" key="12">
    <source>
        <dbReference type="Proteomes" id="UP000200980"/>
    </source>
</evidence>
<keyword evidence="1 8" id="KW-0028">Amino-acid biosynthesis</keyword>
<evidence type="ECO:0000256" key="8">
    <source>
        <dbReference type="HAMAP-Rule" id="MF_00301"/>
    </source>
</evidence>
<evidence type="ECO:0000313" key="11">
    <source>
        <dbReference type="EMBL" id="OOL19917.1"/>
    </source>
</evidence>
<dbReference type="Proteomes" id="UP000200980">
    <property type="component" value="Unassembled WGS sequence"/>
</dbReference>
<name>A0A1S8GS79_9PROT</name>
<dbReference type="EC" id="2.7.1.39" evidence="8 9"/>
<keyword evidence="3 8" id="KW-0791">Threonine biosynthesis</keyword>
<evidence type="ECO:0000256" key="9">
    <source>
        <dbReference type="NCBIfam" id="TIGR00938"/>
    </source>
</evidence>
<evidence type="ECO:0000256" key="6">
    <source>
        <dbReference type="ARBA" id="ARBA00022840"/>
    </source>
</evidence>
<comment type="catalytic activity">
    <reaction evidence="8">
        <text>L-homoserine + ATP = O-phospho-L-homoserine + ADP + H(+)</text>
        <dbReference type="Rhea" id="RHEA:13985"/>
        <dbReference type="ChEBI" id="CHEBI:15378"/>
        <dbReference type="ChEBI" id="CHEBI:30616"/>
        <dbReference type="ChEBI" id="CHEBI:57476"/>
        <dbReference type="ChEBI" id="CHEBI:57590"/>
        <dbReference type="ChEBI" id="CHEBI:456216"/>
        <dbReference type="EC" id="2.7.1.39"/>
    </reaction>
</comment>
<dbReference type="NCBIfam" id="TIGR00938">
    <property type="entry name" value="thrB_alt"/>
    <property type="match status" value="1"/>
</dbReference>
<dbReference type="OrthoDB" id="9777460at2"/>
<dbReference type="Pfam" id="PF01636">
    <property type="entry name" value="APH"/>
    <property type="match status" value="1"/>
</dbReference>
<comment type="pathway">
    <text evidence="8">Amino-acid biosynthesis; L-threonine biosynthesis; L-threonine from L-aspartate: step 4/5.</text>
</comment>
<accession>A0A1S8GS79</accession>
<evidence type="ECO:0000256" key="3">
    <source>
        <dbReference type="ARBA" id="ARBA00022697"/>
    </source>
</evidence>
<protein>
    <recommendedName>
        <fullName evidence="8 9">Homoserine kinase</fullName>
        <shortName evidence="8">HK</shortName>
        <shortName evidence="8">HSK</shortName>
        <ecNumber evidence="8 9">2.7.1.39</ecNumber>
    </recommendedName>
</protein>
<dbReference type="AlphaFoldDB" id="A0A1S8GS79"/>
<dbReference type="SUPFAM" id="SSF56112">
    <property type="entry name" value="Protein kinase-like (PK-like)"/>
    <property type="match status" value="1"/>
</dbReference>
<gene>
    <name evidence="8" type="primary">thrB</name>
    <name evidence="11" type="ORF">AL01_02970</name>
</gene>
<dbReference type="GO" id="GO:0005524">
    <property type="term" value="F:ATP binding"/>
    <property type="evidence" value="ECO:0007669"/>
    <property type="project" value="UniProtKB-KW"/>
</dbReference>
<comment type="similarity">
    <text evidence="7 8">Belongs to the pseudomonas-type ThrB family.</text>
</comment>
<reference evidence="11 12" key="1">
    <citation type="journal article" date="2016" name="PLoS ONE">
        <title>Whole-Genome Sequence Analysis of Bombella intestini LMG 28161T, a Novel Acetic Acid Bacterium Isolated from the Crop of a Red-Tailed Bumble Bee, Bombus lapidarius.</title>
        <authorList>
            <person name="Li L."/>
            <person name="Illeghems K."/>
            <person name="Van Kerrebroeck S."/>
            <person name="Borremans W."/>
            <person name="Cleenwerck I."/>
            <person name="Smagghe G."/>
            <person name="De Vuyst L."/>
            <person name="Vandamme P."/>
        </authorList>
    </citation>
    <scope>NUCLEOTIDE SEQUENCE [LARGE SCALE GENOMIC DNA]</scope>
    <source>
        <strain evidence="11 12">R-52487</strain>
    </source>
</reference>
<dbReference type="InterPro" id="IPR050249">
    <property type="entry name" value="Pseudomonas-type_ThrB"/>
</dbReference>
<evidence type="ECO:0000256" key="2">
    <source>
        <dbReference type="ARBA" id="ARBA00022679"/>
    </source>
</evidence>
<dbReference type="HAMAP" id="MF_00301">
    <property type="entry name" value="Homoser_kinase_2"/>
    <property type="match status" value="1"/>
</dbReference>
<dbReference type="GO" id="GO:0004413">
    <property type="term" value="F:homoserine kinase activity"/>
    <property type="evidence" value="ECO:0007669"/>
    <property type="project" value="UniProtKB-UniRule"/>
</dbReference>
<comment type="caution">
    <text evidence="11">The sequence shown here is derived from an EMBL/GenBank/DDBJ whole genome shotgun (WGS) entry which is preliminary data.</text>
</comment>
<dbReference type="InterPro" id="IPR011009">
    <property type="entry name" value="Kinase-like_dom_sf"/>
</dbReference>
<sequence length="316" mass="35522">MAVYTELHEEDMRGFLSLYEVGELRSFIGIAEGIENSNFLVETTQGRFILTLFEKRMKPEELPWFLGLMTHLAEQGIACPQPIVAKDGASLRQLAGRPAILVSFLEGRSLEAATPQACEQVGRGLAHLHEAGRGYKAERANALAPEGWVELFSRCTDGGDQAVAALIAETRTALSSIVKSWPVADALPRGQIHADLFMDNVFFRDGQLSGVIDFYFACTDFLAYDLAICLNAWCFEDERHYRQDWAEALLRGYEQVRPLTAAEHKMLPVLCQGASMRFLLTRLYDWVHTPAGALVTKKDPWAYQRRLHHFQKVSDV</sequence>
<dbReference type="Gene3D" id="3.90.1200.10">
    <property type="match status" value="1"/>
</dbReference>
<evidence type="ECO:0000256" key="7">
    <source>
        <dbReference type="ARBA" id="ARBA00038240"/>
    </source>
</evidence>
<keyword evidence="2 8" id="KW-0808">Transferase</keyword>
<dbReference type="CDD" id="cd05153">
    <property type="entry name" value="HomoserineK_II"/>
    <property type="match status" value="1"/>
</dbReference>